<reference evidence="2" key="1">
    <citation type="thesis" date="2021" institute="BYU ScholarsArchive" country="Provo, UT, USA">
        <title>Applications of and Algorithms for Genome Assembly and Genomic Analyses with an Emphasis on Marine Teleosts.</title>
        <authorList>
            <person name="Pickett B.D."/>
        </authorList>
    </citation>
    <scope>NUCLEOTIDE SEQUENCE</scope>
    <source>
        <strain evidence="2">HI-2016</strain>
    </source>
</reference>
<organism evidence="2 3">
    <name type="scientific">Albula glossodonta</name>
    <name type="common">roundjaw bonefish</name>
    <dbReference type="NCBI Taxonomy" id="121402"/>
    <lineage>
        <taxon>Eukaryota</taxon>
        <taxon>Metazoa</taxon>
        <taxon>Chordata</taxon>
        <taxon>Craniata</taxon>
        <taxon>Vertebrata</taxon>
        <taxon>Euteleostomi</taxon>
        <taxon>Actinopterygii</taxon>
        <taxon>Neopterygii</taxon>
        <taxon>Teleostei</taxon>
        <taxon>Albuliformes</taxon>
        <taxon>Albulidae</taxon>
        <taxon>Albula</taxon>
    </lineage>
</organism>
<evidence type="ECO:0000313" key="3">
    <source>
        <dbReference type="Proteomes" id="UP000824540"/>
    </source>
</evidence>
<feature type="region of interest" description="Disordered" evidence="1">
    <location>
        <begin position="99"/>
        <end position="133"/>
    </location>
</feature>
<feature type="region of interest" description="Disordered" evidence="1">
    <location>
        <begin position="1"/>
        <end position="50"/>
    </location>
</feature>
<gene>
    <name evidence="2" type="ORF">JZ751_022409</name>
</gene>
<evidence type="ECO:0000256" key="1">
    <source>
        <dbReference type="SAM" id="MobiDB-lite"/>
    </source>
</evidence>
<feature type="compositionally biased region" description="Basic and acidic residues" evidence="1">
    <location>
        <begin position="38"/>
        <end position="50"/>
    </location>
</feature>
<feature type="compositionally biased region" description="Basic and acidic residues" evidence="1">
    <location>
        <begin position="1"/>
        <end position="29"/>
    </location>
</feature>
<name>A0A8T2MSY6_9TELE</name>
<proteinExistence type="predicted"/>
<dbReference type="Proteomes" id="UP000824540">
    <property type="component" value="Unassembled WGS sequence"/>
</dbReference>
<dbReference type="EMBL" id="JAFBMS010000488">
    <property type="protein sequence ID" value="KAG9330686.1"/>
    <property type="molecule type" value="Genomic_DNA"/>
</dbReference>
<feature type="non-terminal residue" evidence="2">
    <location>
        <position position="1"/>
    </location>
</feature>
<comment type="caution">
    <text evidence="2">The sequence shown here is derived from an EMBL/GenBank/DDBJ whole genome shotgun (WGS) entry which is preliminary data.</text>
</comment>
<dbReference type="AlphaFoldDB" id="A0A8T2MSY6"/>
<keyword evidence="3" id="KW-1185">Reference proteome</keyword>
<accession>A0A8T2MSY6</accession>
<sequence>GSGQRERAEGLGRGSGQRERAEGVGRGRGAEGAGRGIGQRERAEGAGRGSEHGIVSLLGFHGEYLAHRHGAKTSVKHQPPPVSAQFCGFNLQKNIRLQAGGRKRSQGRERGEVGRWGGGEEGSSTAPTAASPQCPKDIALSRVFHITAPPDTHSSLLRLLKHTVTLTEHS</sequence>
<protein>
    <submittedName>
        <fullName evidence="2">Uncharacterized protein</fullName>
    </submittedName>
</protein>
<evidence type="ECO:0000313" key="2">
    <source>
        <dbReference type="EMBL" id="KAG9330686.1"/>
    </source>
</evidence>